<comment type="caution">
    <text evidence="1">The sequence shown here is derived from an EMBL/GenBank/DDBJ whole genome shotgun (WGS) entry which is preliminary data.</text>
</comment>
<reference evidence="1 2" key="1">
    <citation type="submission" date="2023-10" db="EMBL/GenBank/DDBJ databases">
        <title>A novel Glycoside Hydrolase 43-Like Enzyme from Clostrdium boliviensis is an Endo-xylanase, and a Candidate for Xylooligosaccharides Production from Different Xylan Substrates.</title>
        <authorList>
            <person name="Alvarez M.T."/>
            <person name="Rocabado-Villegas L.R."/>
            <person name="Salas-Veizaga D.M."/>
            <person name="Linares-Pasten J.A."/>
            <person name="Gudmundsdottir E.E."/>
            <person name="Hreggvidsson G.O."/>
            <person name="Adlercreutz P."/>
            <person name="Nordberg Karlsson E."/>
        </authorList>
    </citation>
    <scope>NUCLEOTIDE SEQUENCE [LARGE SCALE GENOMIC DNA]</scope>
    <source>
        <strain evidence="1 2">E-1</strain>
    </source>
</reference>
<name>A0ABU4GPM2_9CLOT</name>
<protein>
    <submittedName>
        <fullName evidence="1">Uncharacterized protein</fullName>
    </submittedName>
</protein>
<evidence type="ECO:0000313" key="2">
    <source>
        <dbReference type="Proteomes" id="UP001276854"/>
    </source>
</evidence>
<keyword evidence="2" id="KW-1185">Reference proteome</keyword>
<accession>A0ABU4GPM2</accession>
<dbReference type="Proteomes" id="UP001276854">
    <property type="component" value="Unassembled WGS sequence"/>
</dbReference>
<dbReference type="EMBL" id="JAWONS010000280">
    <property type="protein sequence ID" value="MDW2799584.1"/>
    <property type="molecule type" value="Genomic_DNA"/>
</dbReference>
<dbReference type="RefSeq" id="WP_318065775.1">
    <property type="nucleotide sequence ID" value="NZ_JAWONS010000280.1"/>
</dbReference>
<organism evidence="1 2">
    <name type="scientific">Clostridium boliviensis</name>
    <dbReference type="NCBI Taxonomy" id="318465"/>
    <lineage>
        <taxon>Bacteria</taxon>
        <taxon>Bacillati</taxon>
        <taxon>Bacillota</taxon>
        <taxon>Clostridia</taxon>
        <taxon>Eubacteriales</taxon>
        <taxon>Clostridiaceae</taxon>
        <taxon>Clostridium</taxon>
    </lineage>
</organism>
<proteinExistence type="predicted"/>
<sequence length="91" mass="10351">METGKTRKETDSGTREGLLERIASEMGCMYLSDLRGATAKGKFRFIVSDIPALDYSVKVWQDALYYITEIKENFSTAEQAKQRLLEYLLGC</sequence>
<evidence type="ECO:0000313" key="1">
    <source>
        <dbReference type="EMBL" id="MDW2799584.1"/>
    </source>
</evidence>
<gene>
    <name evidence="1" type="ORF">RZO55_18585</name>
</gene>